<evidence type="ECO:0000313" key="1">
    <source>
        <dbReference type="EMBL" id="KKN63870.1"/>
    </source>
</evidence>
<name>A0A0F9S4V0_9ZZZZ</name>
<organism evidence="1">
    <name type="scientific">marine sediment metagenome</name>
    <dbReference type="NCBI Taxonomy" id="412755"/>
    <lineage>
        <taxon>unclassified sequences</taxon>
        <taxon>metagenomes</taxon>
        <taxon>ecological metagenomes</taxon>
    </lineage>
</organism>
<reference evidence="1" key="1">
    <citation type="journal article" date="2015" name="Nature">
        <title>Complex archaea that bridge the gap between prokaryotes and eukaryotes.</title>
        <authorList>
            <person name="Spang A."/>
            <person name="Saw J.H."/>
            <person name="Jorgensen S.L."/>
            <person name="Zaremba-Niedzwiedzka K."/>
            <person name="Martijn J."/>
            <person name="Lind A.E."/>
            <person name="van Eijk R."/>
            <person name="Schleper C."/>
            <person name="Guy L."/>
            <person name="Ettema T.J."/>
        </authorList>
    </citation>
    <scope>NUCLEOTIDE SEQUENCE</scope>
</reference>
<gene>
    <name evidence="1" type="ORF">LCGC14_0497480</name>
</gene>
<protein>
    <submittedName>
        <fullName evidence="1">Uncharacterized protein</fullName>
    </submittedName>
</protein>
<sequence>MLLPDGENNLTKRVVVVRELVAFLENIIRSPATSEVFFYLLEHGAATAWLLQVDLRMSEASSYRALKRLRKMDLLIDATKIRHQRDTRGGPRPAVWALLGTPPEVIAAAIRKHQRALSPKYRVAEKFVQDILEPHLNRDPSGRGITFNQIIRYSRGQTAPYRNRDIADLAVTILTMKGIKVWR</sequence>
<dbReference type="EMBL" id="LAZR01000576">
    <property type="protein sequence ID" value="KKN63870.1"/>
    <property type="molecule type" value="Genomic_DNA"/>
</dbReference>
<accession>A0A0F9S4V0</accession>
<dbReference type="AlphaFoldDB" id="A0A0F9S4V0"/>
<proteinExistence type="predicted"/>
<comment type="caution">
    <text evidence="1">The sequence shown here is derived from an EMBL/GenBank/DDBJ whole genome shotgun (WGS) entry which is preliminary data.</text>
</comment>